<dbReference type="OrthoDB" id="5877264at2759"/>
<proteinExistence type="predicted"/>
<keyword evidence="1" id="KW-0812">Transmembrane</keyword>
<gene>
    <name evidence="2" type="ORF">WBA_LOCUS10924</name>
</gene>
<evidence type="ECO:0000313" key="3">
    <source>
        <dbReference type="Proteomes" id="UP000270924"/>
    </source>
</evidence>
<sequence length="367" mass="41300">MYAELERGGHNFVKFAREKEQPDHARVKLSLSNNSRRLVEWVIKGVSENIQAIPKASGLVKAFDTGECILIWRRPKDNNSWRELSSLKMMLQIKLMVSETGKVVGEANSKFRASVDPHAACRADEPPIHNIILNSEPSTMVLRKEKPKNANKVKPLSKSKIKEGKKPLSRSILKFAVEKGQPDVARVKLLLCNNSNRQMQWILKCTDSAITAKPMMSGSIEKLGRNEVDLMWQRPKAIKQWTDAPQPKMQLFMKMFATESGKEVADAFTKFKAMINPEAECTINDLPIHEMIVKSEGTFKQLAATHESDSKGIEHFRSGVDSVTNRPENFLENPETLFWLIVCLCCFIAAVILQSIFGGGGGRKSHR</sequence>
<keyword evidence="1" id="KW-0472">Membrane</keyword>
<keyword evidence="3" id="KW-1185">Reference proteome</keyword>
<dbReference type="AlphaFoldDB" id="A0A3P7GAZ8"/>
<keyword evidence="1" id="KW-1133">Transmembrane helix</keyword>
<organism evidence="2 3">
    <name type="scientific">Wuchereria bancrofti</name>
    <dbReference type="NCBI Taxonomy" id="6293"/>
    <lineage>
        <taxon>Eukaryota</taxon>
        <taxon>Metazoa</taxon>
        <taxon>Ecdysozoa</taxon>
        <taxon>Nematoda</taxon>
        <taxon>Chromadorea</taxon>
        <taxon>Rhabditida</taxon>
        <taxon>Spirurina</taxon>
        <taxon>Spiruromorpha</taxon>
        <taxon>Filarioidea</taxon>
        <taxon>Onchocercidae</taxon>
        <taxon>Wuchereria</taxon>
    </lineage>
</organism>
<reference evidence="2 3" key="1">
    <citation type="submission" date="2018-11" db="EMBL/GenBank/DDBJ databases">
        <authorList>
            <consortium name="Pathogen Informatics"/>
        </authorList>
    </citation>
    <scope>NUCLEOTIDE SEQUENCE [LARGE SCALE GENOMIC DNA]</scope>
</reference>
<protein>
    <submittedName>
        <fullName evidence="2">Uncharacterized protein</fullName>
    </submittedName>
</protein>
<evidence type="ECO:0000313" key="2">
    <source>
        <dbReference type="EMBL" id="VDM19948.1"/>
    </source>
</evidence>
<evidence type="ECO:0000256" key="1">
    <source>
        <dbReference type="SAM" id="Phobius"/>
    </source>
</evidence>
<feature type="transmembrane region" description="Helical" evidence="1">
    <location>
        <begin position="337"/>
        <end position="357"/>
    </location>
</feature>
<dbReference type="OMA" id="AMECSEM"/>
<dbReference type="InParanoid" id="A0A3P7GAZ8"/>
<accession>A0A3P7GAZ8</accession>
<name>A0A3P7GAZ8_WUCBA</name>
<dbReference type="Proteomes" id="UP000270924">
    <property type="component" value="Unassembled WGS sequence"/>
</dbReference>
<dbReference type="EMBL" id="UYWW01012239">
    <property type="protein sequence ID" value="VDM19948.1"/>
    <property type="molecule type" value="Genomic_DNA"/>
</dbReference>